<gene>
    <name evidence="2" type="ORF">UFOVP402_12</name>
</gene>
<organism evidence="2">
    <name type="scientific">uncultured Caudovirales phage</name>
    <dbReference type="NCBI Taxonomy" id="2100421"/>
    <lineage>
        <taxon>Viruses</taxon>
        <taxon>Duplodnaviria</taxon>
        <taxon>Heunggongvirae</taxon>
        <taxon>Uroviricota</taxon>
        <taxon>Caudoviricetes</taxon>
        <taxon>Peduoviridae</taxon>
        <taxon>Maltschvirus</taxon>
        <taxon>Maltschvirus maltsch</taxon>
    </lineage>
</organism>
<dbReference type="InterPro" id="IPR001296">
    <property type="entry name" value="Glyco_trans_1"/>
</dbReference>
<dbReference type="CDD" id="cd03801">
    <property type="entry name" value="GT4_PimA-like"/>
    <property type="match status" value="1"/>
</dbReference>
<reference evidence="2" key="1">
    <citation type="submission" date="2020-04" db="EMBL/GenBank/DDBJ databases">
        <authorList>
            <person name="Chiriac C."/>
            <person name="Salcher M."/>
            <person name="Ghai R."/>
            <person name="Kavagutti S V."/>
        </authorList>
    </citation>
    <scope>NUCLEOTIDE SEQUENCE</scope>
</reference>
<feature type="domain" description="Glycosyl transferase family 1" evidence="1">
    <location>
        <begin position="198"/>
        <end position="295"/>
    </location>
</feature>
<dbReference type="PANTHER" id="PTHR45947:SF3">
    <property type="entry name" value="SULFOQUINOVOSYL TRANSFERASE SQD2"/>
    <property type="match status" value="1"/>
</dbReference>
<evidence type="ECO:0000313" key="2">
    <source>
        <dbReference type="EMBL" id="CAB4140210.1"/>
    </source>
</evidence>
<accession>A0A6J5M580</accession>
<dbReference type="Gene3D" id="3.40.50.2000">
    <property type="entry name" value="Glycogen Phosphorylase B"/>
    <property type="match status" value="2"/>
</dbReference>
<proteinExistence type="predicted"/>
<dbReference type="SUPFAM" id="SSF53756">
    <property type="entry name" value="UDP-Glycosyltransferase/glycogen phosphorylase"/>
    <property type="match status" value="1"/>
</dbReference>
<dbReference type="InterPro" id="IPR050194">
    <property type="entry name" value="Glycosyltransferase_grp1"/>
</dbReference>
<evidence type="ECO:0000259" key="1">
    <source>
        <dbReference type="Pfam" id="PF00534"/>
    </source>
</evidence>
<keyword evidence="2" id="KW-0808">Transferase</keyword>
<dbReference type="PANTHER" id="PTHR45947">
    <property type="entry name" value="SULFOQUINOVOSYL TRANSFERASE SQD2"/>
    <property type="match status" value="1"/>
</dbReference>
<sequence>MNILFSLHLYPPHHMCGAEMVAHTVMRFLKSKGHRVRALHHRSPEWYEYEGVEVMPKSRNIMDQMRWADVIFTHLDFAKWTIHMGRMLNIPTVFFVHNTSDWYDDILKMHPGTKVVYNSHAAKEMLQYNNPSCVLHPPCDWRHYEVDNTGADAVTLINLDHNKGGHILRQIAEAMPKQKFIGVKGSYSADDNGQFTDQPPNVEVLPLQSDIREVYKRTRVLIMPSEYESWGRTMTEAMCSGIPVISTPTFGLKENAGDAGIFIEDRDDIKAWVKAIRSLSNAERYKVAREAARKRSRELDPIGELEAFYSFLF</sequence>
<dbReference type="Pfam" id="PF00534">
    <property type="entry name" value="Glycos_transf_1"/>
    <property type="match status" value="1"/>
</dbReference>
<protein>
    <submittedName>
        <fullName evidence="2">RfaG Glycosyltransferase</fullName>
    </submittedName>
</protein>
<dbReference type="GO" id="GO:0016757">
    <property type="term" value="F:glycosyltransferase activity"/>
    <property type="evidence" value="ECO:0007669"/>
    <property type="project" value="InterPro"/>
</dbReference>
<dbReference type="EMBL" id="LR796374">
    <property type="protein sequence ID" value="CAB4140210.1"/>
    <property type="molecule type" value="Genomic_DNA"/>
</dbReference>
<name>A0A6J5M580_9CAUD</name>